<keyword evidence="2" id="KW-1185">Reference proteome</keyword>
<sequence>MSLQELVTGDQRLVMLRSLNEMPGYEANESILDSCLDQYGHKISRDAVRTHISWLAEQGLITQRELGNTLIAKLTGRGIDVATGAATVPGVKKPRPE</sequence>
<dbReference type="SUPFAM" id="SSF46785">
    <property type="entry name" value="Winged helix' DNA-binding domain"/>
    <property type="match status" value="1"/>
</dbReference>
<protein>
    <submittedName>
        <fullName evidence="1">ArsR family transcriptional regulator</fullName>
    </submittedName>
</protein>
<reference evidence="1" key="1">
    <citation type="submission" date="2024-05" db="EMBL/GenBank/DDBJ databases">
        <title>WGS of Aeromonas isolates.</title>
        <authorList>
            <person name="Lee H."/>
        </authorList>
    </citation>
    <scope>NUCLEOTIDE SEQUENCE</scope>
    <source>
        <strain evidence="1">LP308</strain>
    </source>
</reference>
<comment type="caution">
    <text evidence="1">The sequence shown here is derived from an EMBL/GenBank/DDBJ whole genome shotgun (WGS) entry which is preliminary data.</text>
</comment>
<name>A0ABT7QG32_9GAMM</name>
<evidence type="ECO:0000313" key="1">
    <source>
        <dbReference type="EMBL" id="MDM5132925.1"/>
    </source>
</evidence>
<dbReference type="Proteomes" id="UP001168109">
    <property type="component" value="Unassembled WGS sequence"/>
</dbReference>
<proteinExistence type="predicted"/>
<dbReference type="EMBL" id="JAOPLU010000007">
    <property type="protein sequence ID" value="MDM5132925.1"/>
    <property type="molecule type" value="Genomic_DNA"/>
</dbReference>
<accession>A0ABT7QG32</accession>
<gene>
    <name evidence="1" type="ORF">OB962_18295</name>
</gene>
<evidence type="ECO:0000313" key="2">
    <source>
        <dbReference type="Proteomes" id="UP001168109"/>
    </source>
</evidence>
<dbReference type="InterPro" id="IPR036390">
    <property type="entry name" value="WH_DNA-bd_sf"/>
</dbReference>
<dbReference type="RefSeq" id="WP_290042546.1">
    <property type="nucleotide sequence ID" value="NZ_JAOPLU010000007.1"/>
</dbReference>
<organism evidence="1 2">
    <name type="scientific">Aeromonas piscicola</name>
    <dbReference type="NCBI Taxonomy" id="600645"/>
    <lineage>
        <taxon>Bacteria</taxon>
        <taxon>Pseudomonadati</taxon>
        <taxon>Pseudomonadota</taxon>
        <taxon>Gammaproteobacteria</taxon>
        <taxon>Aeromonadales</taxon>
        <taxon>Aeromonadaceae</taxon>
        <taxon>Aeromonas</taxon>
    </lineage>
</organism>